<gene>
    <name evidence="1" type="ORF">GRS66_009991</name>
</gene>
<name>A0A6C1ED83_SACPS</name>
<dbReference type="EMBL" id="CP049010">
    <property type="protein sequence ID" value="QID87318.1"/>
    <property type="molecule type" value="Genomic_DNA"/>
</dbReference>
<dbReference type="Proteomes" id="UP000501346">
    <property type="component" value="Chromosome SeXIII-ScXIII"/>
</dbReference>
<reference evidence="1 2" key="1">
    <citation type="journal article" date="2019" name="BMC Genomics">
        <title>Chromosome level assembly and comparative genome analysis confirm lager-brewing yeasts originated from a single hybridization.</title>
        <authorList>
            <person name="Salazar A.N."/>
            <person name="Gorter de Vries A.R."/>
            <person name="van den Broek M."/>
            <person name="Brouwers N."/>
            <person name="de la Torre Cortes P."/>
            <person name="Kuijpers N.G.A."/>
            <person name="Daran J.G."/>
            <person name="Abeel T."/>
        </authorList>
    </citation>
    <scope>NUCLEOTIDE SEQUENCE [LARGE SCALE GENOMIC DNA]</scope>
    <source>
        <strain evidence="1 2">CBS 1483</strain>
    </source>
</reference>
<dbReference type="AlphaFoldDB" id="A0A6C1ED83"/>
<keyword evidence="2" id="KW-1185">Reference proteome</keyword>
<evidence type="ECO:0000313" key="2">
    <source>
        <dbReference type="Proteomes" id="UP000501346"/>
    </source>
</evidence>
<dbReference type="OrthoDB" id="4070040at2759"/>
<sequence>MTPLLQAEAKMNTSLYLTESNQHQHEFQLVSPQSLYSSSVPNSNNNSGIFSYNSASNSGVCSNDEFANQQDGMNTIMHKNNISKTFEDDIFYCPRSLLTPEEQAVYQEIDKYYMEQALLTQLQIPPTYSSSTPKEEKIVKFNPYTSKSFSPASSK</sequence>
<proteinExistence type="predicted"/>
<accession>A0A6C1ED83</accession>
<organism evidence="1 2">
    <name type="scientific">Saccharomyces pastorianus</name>
    <name type="common">Lager yeast</name>
    <name type="synonym">Saccharomyces cerevisiae x Saccharomyces eubayanus</name>
    <dbReference type="NCBI Taxonomy" id="27292"/>
    <lineage>
        <taxon>Eukaryota</taxon>
        <taxon>Fungi</taxon>
        <taxon>Dikarya</taxon>
        <taxon>Ascomycota</taxon>
        <taxon>Saccharomycotina</taxon>
        <taxon>Saccharomycetes</taxon>
        <taxon>Saccharomycetales</taxon>
        <taxon>Saccharomycetaceae</taxon>
        <taxon>Saccharomyces</taxon>
    </lineage>
</organism>
<evidence type="ECO:0000313" key="1">
    <source>
        <dbReference type="EMBL" id="QID87318.1"/>
    </source>
</evidence>
<protein>
    <submittedName>
        <fullName evidence="1">Uncharacterized protein</fullName>
    </submittedName>
</protein>